<protein>
    <submittedName>
        <fullName evidence="2">Uncharacterized protein</fullName>
    </submittedName>
</protein>
<gene>
    <name evidence="2" type="ORF">RND71_028536</name>
</gene>
<feature type="region of interest" description="Disordered" evidence="1">
    <location>
        <begin position="13"/>
        <end position="42"/>
    </location>
</feature>
<dbReference type="AlphaFoldDB" id="A0AAE1V1Q0"/>
<sequence length="97" mass="11012">MGNIFSFPFRKQSICSSSSSDNCTSTSRRTRNQSLSSFSSFESSIISDHFNEKRSSTETTDKMMQNKKSKYDYIPDNFSSLDQHLSAQVADMEGTLR</sequence>
<name>A0AAE1V1Q0_9SOLA</name>
<evidence type="ECO:0000313" key="2">
    <source>
        <dbReference type="EMBL" id="KAK4353018.1"/>
    </source>
</evidence>
<evidence type="ECO:0000256" key="1">
    <source>
        <dbReference type="SAM" id="MobiDB-lite"/>
    </source>
</evidence>
<proteinExistence type="predicted"/>
<evidence type="ECO:0000313" key="3">
    <source>
        <dbReference type="Proteomes" id="UP001291623"/>
    </source>
</evidence>
<organism evidence="2 3">
    <name type="scientific">Anisodus tanguticus</name>
    <dbReference type="NCBI Taxonomy" id="243964"/>
    <lineage>
        <taxon>Eukaryota</taxon>
        <taxon>Viridiplantae</taxon>
        <taxon>Streptophyta</taxon>
        <taxon>Embryophyta</taxon>
        <taxon>Tracheophyta</taxon>
        <taxon>Spermatophyta</taxon>
        <taxon>Magnoliopsida</taxon>
        <taxon>eudicotyledons</taxon>
        <taxon>Gunneridae</taxon>
        <taxon>Pentapetalae</taxon>
        <taxon>asterids</taxon>
        <taxon>lamiids</taxon>
        <taxon>Solanales</taxon>
        <taxon>Solanaceae</taxon>
        <taxon>Solanoideae</taxon>
        <taxon>Hyoscyameae</taxon>
        <taxon>Anisodus</taxon>
    </lineage>
</organism>
<accession>A0AAE1V1Q0</accession>
<dbReference type="Proteomes" id="UP001291623">
    <property type="component" value="Unassembled WGS sequence"/>
</dbReference>
<dbReference type="EMBL" id="JAVYJV010000015">
    <property type="protein sequence ID" value="KAK4353018.1"/>
    <property type="molecule type" value="Genomic_DNA"/>
</dbReference>
<keyword evidence="3" id="KW-1185">Reference proteome</keyword>
<comment type="caution">
    <text evidence="2">The sequence shown here is derived from an EMBL/GenBank/DDBJ whole genome shotgun (WGS) entry which is preliminary data.</text>
</comment>
<reference evidence="2" key="1">
    <citation type="submission" date="2023-12" db="EMBL/GenBank/DDBJ databases">
        <title>Genome assembly of Anisodus tanguticus.</title>
        <authorList>
            <person name="Wang Y.-J."/>
        </authorList>
    </citation>
    <scope>NUCLEOTIDE SEQUENCE</scope>
    <source>
        <strain evidence="2">KB-2021</strain>
        <tissue evidence="2">Leaf</tissue>
    </source>
</reference>